<feature type="region of interest" description="Disordered" evidence="1">
    <location>
        <begin position="428"/>
        <end position="450"/>
    </location>
</feature>
<feature type="compositionally biased region" description="Polar residues" evidence="1">
    <location>
        <begin position="687"/>
        <end position="698"/>
    </location>
</feature>
<dbReference type="SUPFAM" id="SSF74924">
    <property type="entry name" value="Cap-Gly domain"/>
    <property type="match status" value="1"/>
</dbReference>
<feature type="region of interest" description="Disordered" evidence="1">
    <location>
        <begin position="852"/>
        <end position="873"/>
    </location>
</feature>
<feature type="compositionally biased region" description="Polar residues" evidence="1">
    <location>
        <begin position="705"/>
        <end position="729"/>
    </location>
</feature>
<feature type="compositionally biased region" description="Acidic residues" evidence="1">
    <location>
        <begin position="88"/>
        <end position="99"/>
    </location>
</feature>
<feature type="compositionally biased region" description="Basic and acidic residues" evidence="1">
    <location>
        <begin position="1535"/>
        <end position="1547"/>
    </location>
</feature>
<feature type="region of interest" description="Disordered" evidence="1">
    <location>
        <begin position="1478"/>
        <end position="1594"/>
    </location>
</feature>
<evidence type="ECO:0000256" key="1">
    <source>
        <dbReference type="SAM" id="MobiDB-lite"/>
    </source>
</evidence>
<feature type="compositionally biased region" description="Polar residues" evidence="1">
    <location>
        <begin position="402"/>
        <end position="418"/>
    </location>
</feature>
<feature type="compositionally biased region" description="Polar residues" evidence="1">
    <location>
        <begin position="917"/>
        <end position="929"/>
    </location>
</feature>
<feature type="compositionally biased region" description="Basic and acidic residues" evidence="1">
    <location>
        <begin position="1222"/>
        <end position="1248"/>
    </location>
</feature>
<feature type="region of interest" description="Disordered" evidence="1">
    <location>
        <begin position="490"/>
        <end position="798"/>
    </location>
</feature>
<proteinExistence type="predicted"/>
<dbReference type="Proteomes" id="UP000596742">
    <property type="component" value="Unassembled WGS sequence"/>
</dbReference>
<feature type="compositionally biased region" description="Basic and acidic residues" evidence="1">
    <location>
        <begin position="904"/>
        <end position="915"/>
    </location>
</feature>
<feature type="region of interest" description="Disordered" evidence="1">
    <location>
        <begin position="353"/>
        <end position="377"/>
    </location>
</feature>
<protein>
    <recommendedName>
        <fullName evidence="2">CAP-Gly domain-containing protein</fullName>
    </recommendedName>
</protein>
<feature type="domain" description="CAP-Gly" evidence="2">
    <location>
        <begin position="1636"/>
        <end position="1678"/>
    </location>
</feature>
<feature type="region of interest" description="Disordered" evidence="1">
    <location>
        <begin position="76"/>
        <end position="146"/>
    </location>
</feature>
<feature type="compositionally biased region" description="Polar residues" evidence="1">
    <location>
        <begin position="628"/>
        <end position="667"/>
    </location>
</feature>
<reference evidence="3" key="1">
    <citation type="submission" date="2018-11" db="EMBL/GenBank/DDBJ databases">
        <authorList>
            <person name="Alioto T."/>
            <person name="Alioto T."/>
        </authorList>
    </citation>
    <scope>NUCLEOTIDE SEQUENCE</scope>
</reference>
<feature type="region of interest" description="Disordered" evidence="1">
    <location>
        <begin position="1"/>
        <end position="45"/>
    </location>
</feature>
<comment type="caution">
    <text evidence="3">The sequence shown here is derived from an EMBL/GenBank/DDBJ whole genome shotgun (WGS) entry which is preliminary data.</text>
</comment>
<feature type="compositionally biased region" description="Low complexity" evidence="1">
    <location>
        <begin position="668"/>
        <end position="686"/>
    </location>
</feature>
<dbReference type="InterPro" id="IPR036859">
    <property type="entry name" value="CAP-Gly_dom_sf"/>
</dbReference>
<dbReference type="SMART" id="SM01052">
    <property type="entry name" value="CAP_GLY"/>
    <property type="match status" value="1"/>
</dbReference>
<feature type="compositionally biased region" description="Acidic residues" evidence="1">
    <location>
        <begin position="110"/>
        <end position="125"/>
    </location>
</feature>
<organism evidence="3 4">
    <name type="scientific">Mytilus galloprovincialis</name>
    <name type="common">Mediterranean mussel</name>
    <dbReference type="NCBI Taxonomy" id="29158"/>
    <lineage>
        <taxon>Eukaryota</taxon>
        <taxon>Metazoa</taxon>
        <taxon>Spiralia</taxon>
        <taxon>Lophotrochozoa</taxon>
        <taxon>Mollusca</taxon>
        <taxon>Bivalvia</taxon>
        <taxon>Autobranchia</taxon>
        <taxon>Pteriomorphia</taxon>
        <taxon>Mytilida</taxon>
        <taxon>Mytiloidea</taxon>
        <taxon>Mytilidae</taxon>
        <taxon>Mytilinae</taxon>
        <taxon>Mytilus</taxon>
    </lineage>
</organism>
<feature type="compositionally biased region" description="Polar residues" evidence="1">
    <location>
        <begin position="775"/>
        <end position="792"/>
    </location>
</feature>
<dbReference type="OrthoDB" id="2130750at2759"/>
<dbReference type="Gene3D" id="2.30.30.190">
    <property type="entry name" value="CAP Gly-rich-like domain"/>
    <property type="match status" value="1"/>
</dbReference>
<accession>A0A8B6E8G8</accession>
<feature type="compositionally biased region" description="Polar residues" evidence="1">
    <location>
        <begin position="1576"/>
        <end position="1586"/>
    </location>
</feature>
<feature type="compositionally biased region" description="Basic and acidic residues" evidence="1">
    <location>
        <begin position="1272"/>
        <end position="1285"/>
    </location>
</feature>
<feature type="region of interest" description="Disordered" evidence="1">
    <location>
        <begin position="1222"/>
        <end position="1285"/>
    </location>
</feature>
<feature type="compositionally biased region" description="Basic and acidic residues" evidence="1">
    <location>
        <begin position="852"/>
        <end position="861"/>
    </location>
</feature>
<feature type="compositionally biased region" description="Polar residues" evidence="1">
    <location>
        <begin position="18"/>
        <end position="45"/>
    </location>
</feature>
<evidence type="ECO:0000259" key="2">
    <source>
        <dbReference type="PROSITE" id="PS50245"/>
    </source>
</evidence>
<name>A0A8B6E8G8_MYTGA</name>
<dbReference type="EMBL" id="UYJE01004680">
    <property type="protein sequence ID" value="VDI30366.1"/>
    <property type="molecule type" value="Genomic_DNA"/>
</dbReference>
<dbReference type="Pfam" id="PF01302">
    <property type="entry name" value="CAP_GLY"/>
    <property type="match status" value="1"/>
</dbReference>
<sequence length="1690" mass="192198">MDDPIPPGLSETHEENEITTSTENKSSEDQLVSTQEDTDSQTCQQDLTQQLKDTEHVSTDNGSSVDPEPEVLIALAQNSTEQIQNTEESVDEKDGDEIASQEADTFTDISPEESENFEEKNDDIDSDFKESEKFESETSEKFESETSEIIFSENLFNDSEISEKNSVHEEVLHDSLNSTREEVGIFITQDQREEENQPEEMPEKREEEVVSPSLQRANLRFRWAKTIPVSSNEIIFFSSHKMEEPLKLTWSEGADCYYSKDLEVPTGMYKGTLVIDEKSYPIDEVTVKHYTFEADLYVKDDIIEDNFSAEREKTVEDVNTYSNPNKSSNDQTGLHYTGKIEDIIRQQMHSVSPEQEFTVKSDHGSGRHTPIGDVGFETYQDGLNNSYSKHLNASVVEDEIEQSFNQSQHSSKPQTPQPTVEEIIENTLRESRSQERTTPQSDRLADFFSSEDQRISTDKILNGDGSLEFAEHYKSPSSSARQTPQRDFIGDVLGFDQPKSTEGSVHSSEQRRTPIRSVEGSLHSSARHTPLEGSMHGSDRRTSLEGSLHGSTRHTPLEGSLHGSDRRTPLDGSLHGSDRRTPLDGSLHGSDRRTPLDGSFHGSDRRTPLEGSLHGSLGRHTPLDDIVQTASPAGSLHGSTHSSTRQTPLQTSTRQTPSETFRTSQENLYGSHSSLPGHGGSRPLSLTSEQELTQYFEQSSKRVSESASTGSTKTPTPQQYTSGIQSNGNRAHGASSLPVITTQQRLQAEKRSKTPDNYIRVPGSMTSPAAVARPSSVTRGSTPSSRASNRTITPGDDVERQLSMDSVVQKRIEDLEDTVRNLRKLLSAREQEVHELTDQLNDIRDINRSLQDDLEHSREKQSSTPKPGKNQELERRYGLLSNEKEILAQEVVKLHDHINDLQRRLERDGRPDGETHPSISSYDPNNPNALQRKIADLQSQVQDLQEANESAVLEVNNSERKIKDLTKQNEGFRTTQNVGHQDLHAENRMLHDKISKLWEQGYGDSTDHKVRVENQQLRDDNRAIRERNYKLHEENLKLKEEVTEIRRVLERQSSDSKMSRISVGNLEREHMDSKYSSLDRSKLPSLGIEKSPNTSLTLLNGHVDHRPIPEKDGHRYSYRQNKEEKLYTGLSERESVNKYSTQIDDSKYRTSMEKSEPYLRNTYVSDDLKSSYDTDARTFRDVENKEESRFRSSLERAEAKLRSSLEKNSYLDKITRYETKGTDRLKTDRSLDRSLDRSRTPERPKSETYRSMPDGISDKDERSPSQRYDLTPTRHHDNRIDRKTEYEKRNDYGLESKSLTSIDRDYKTLTASYPELARIVPTSDAEKRREMSRSEVDLRPKRGRSRSPDRHNCTARSTSPKRGLPKPSGFRFRNITKHRMPHQTYKWDGRFACAQCGSHLLKHLLGLNRTEGYLRDEDMSRYTCTRPRVDTRMSYSTQDYHNRDYDAYNSYDKKYSSYQSDGNESDTATDILVSAQPYEQRISPVSPIESQDHKGHSKYHRRSYSQRRDSLGSDCSSIEDVEESYSKQRLHNRSKSADGRELLRRTEPMGSSGRTPTPNRTDRFGLTTGDPGFRSITPNVLPTQHNRSLDRGSLTNITTGLRPFAPRTPGDINIEDVVKFSRQGGKLSQGKIKFVGHLPGRSDIYLGVELDKEDGKHDGTFEGVRYYKCKPNKGVFVAFNKVVMAWAPNL</sequence>
<feature type="compositionally biased region" description="Basic residues" evidence="1">
    <location>
        <begin position="1495"/>
        <end position="1505"/>
    </location>
</feature>
<feature type="region of interest" description="Disordered" evidence="1">
    <location>
        <begin position="401"/>
        <end position="420"/>
    </location>
</feature>
<gene>
    <name evidence="3" type="ORF">MGAL_10B088758</name>
</gene>
<feature type="region of interest" description="Disordered" evidence="1">
    <location>
        <begin position="904"/>
        <end position="929"/>
    </location>
</feature>
<keyword evidence="4" id="KW-1185">Reference proteome</keyword>
<evidence type="ECO:0000313" key="4">
    <source>
        <dbReference type="Proteomes" id="UP000596742"/>
    </source>
</evidence>
<feature type="compositionally biased region" description="Basic and acidic residues" evidence="1">
    <location>
        <begin position="1324"/>
        <end position="1352"/>
    </location>
</feature>
<evidence type="ECO:0000313" key="3">
    <source>
        <dbReference type="EMBL" id="VDI30366.1"/>
    </source>
</evidence>
<feature type="compositionally biased region" description="Polar residues" evidence="1">
    <location>
        <begin position="76"/>
        <end position="87"/>
    </location>
</feature>
<feature type="compositionally biased region" description="Polar residues" evidence="1">
    <location>
        <begin position="498"/>
        <end position="507"/>
    </location>
</feature>
<dbReference type="InterPro" id="IPR000938">
    <property type="entry name" value="CAP-Gly_domain"/>
</dbReference>
<dbReference type="PROSITE" id="PS50245">
    <property type="entry name" value="CAP_GLY_2"/>
    <property type="match status" value="1"/>
</dbReference>
<feature type="region of interest" description="Disordered" evidence="1">
    <location>
        <begin position="1320"/>
        <end position="1371"/>
    </location>
</feature>
<feature type="compositionally biased region" description="Basic and acidic residues" evidence="1">
    <location>
        <begin position="126"/>
        <end position="144"/>
    </location>
</feature>